<keyword evidence="3" id="KW-1185">Reference proteome</keyword>
<gene>
    <name evidence="2" type="ORF">ABEB36_014276</name>
</gene>
<dbReference type="Gene3D" id="3.30.420.10">
    <property type="entry name" value="Ribonuclease H-like superfamily/Ribonuclease H"/>
    <property type="match status" value="1"/>
</dbReference>
<dbReference type="InterPro" id="IPR002156">
    <property type="entry name" value="RNaseH_domain"/>
</dbReference>
<evidence type="ECO:0000313" key="2">
    <source>
        <dbReference type="EMBL" id="KAL1489363.1"/>
    </source>
</evidence>
<dbReference type="EMBL" id="JBDJPC010000012">
    <property type="protein sequence ID" value="KAL1489363.1"/>
    <property type="molecule type" value="Genomic_DNA"/>
</dbReference>
<dbReference type="SUPFAM" id="SSF53098">
    <property type="entry name" value="Ribonuclease H-like"/>
    <property type="match status" value="1"/>
</dbReference>
<dbReference type="AlphaFoldDB" id="A0ABD1E3V8"/>
<protein>
    <recommendedName>
        <fullName evidence="1">RNase H type-1 domain-containing protein</fullName>
    </recommendedName>
</protein>
<reference evidence="2 3" key="1">
    <citation type="submission" date="2024-05" db="EMBL/GenBank/DDBJ databases">
        <title>Genetic variation in Jamaican populations of the coffee berry borer (Hypothenemus hampei).</title>
        <authorList>
            <person name="Errbii M."/>
            <person name="Myrie A."/>
        </authorList>
    </citation>
    <scope>NUCLEOTIDE SEQUENCE [LARGE SCALE GENOMIC DNA]</scope>
    <source>
        <strain evidence="2">JA-Hopewell-2020-01-JO</strain>
        <tissue evidence="2">Whole body</tissue>
    </source>
</reference>
<comment type="caution">
    <text evidence="2">The sequence shown here is derived from an EMBL/GenBank/DDBJ whole genome shotgun (WGS) entry which is preliminary data.</text>
</comment>
<evidence type="ECO:0000259" key="1">
    <source>
        <dbReference type="PROSITE" id="PS50879"/>
    </source>
</evidence>
<dbReference type="Pfam" id="PF00075">
    <property type="entry name" value="RNase_H"/>
    <property type="match status" value="1"/>
</dbReference>
<dbReference type="InterPro" id="IPR036397">
    <property type="entry name" value="RNaseH_sf"/>
</dbReference>
<name>A0ABD1E3V8_HYPHA</name>
<accession>A0ABD1E3V8</accession>
<organism evidence="2 3">
    <name type="scientific">Hypothenemus hampei</name>
    <name type="common">Coffee berry borer</name>
    <dbReference type="NCBI Taxonomy" id="57062"/>
    <lineage>
        <taxon>Eukaryota</taxon>
        <taxon>Metazoa</taxon>
        <taxon>Ecdysozoa</taxon>
        <taxon>Arthropoda</taxon>
        <taxon>Hexapoda</taxon>
        <taxon>Insecta</taxon>
        <taxon>Pterygota</taxon>
        <taxon>Neoptera</taxon>
        <taxon>Endopterygota</taxon>
        <taxon>Coleoptera</taxon>
        <taxon>Polyphaga</taxon>
        <taxon>Cucujiformia</taxon>
        <taxon>Curculionidae</taxon>
        <taxon>Scolytinae</taxon>
        <taxon>Hypothenemus</taxon>
    </lineage>
</organism>
<evidence type="ECO:0000313" key="3">
    <source>
        <dbReference type="Proteomes" id="UP001566132"/>
    </source>
</evidence>
<proteinExistence type="predicted"/>
<dbReference type="PROSITE" id="PS50879">
    <property type="entry name" value="RNASE_H_1"/>
    <property type="match status" value="1"/>
</dbReference>
<sequence>MTIEFALQLINDKELTNSIILADSKSAVDSVKTSFVNSNFIKIAWIPGHSGIPGNELVDKLAGAGPN</sequence>
<dbReference type="Proteomes" id="UP001566132">
    <property type="component" value="Unassembled WGS sequence"/>
</dbReference>
<feature type="domain" description="RNase H type-1" evidence="1">
    <location>
        <begin position="1"/>
        <end position="67"/>
    </location>
</feature>
<dbReference type="InterPro" id="IPR012337">
    <property type="entry name" value="RNaseH-like_sf"/>
</dbReference>